<name>A0A9N7Y7S6_PLEPL</name>
<protein>
    <submittedName>
        <fullName evidence="2">Uncharacterized protein</fullName>
    </submittedName>
</protein>
<reference evidence="2" key="1">
    <citation type="submission" date="2020-03" db="EMBL/GenBank/DDBJ databases">
        <authorList>
            <person name="Weist P."/>
        </authorList>
    </citation>
    <scope>NUCLEOTIDE SEQUENCE</scope>
</reference>
<evidence type="ECO:0000313" key="3">
    <source>
        <dbReference type="Proteomes" id="UP001153269"/>
    </source>
</evidence>
<dbReference type="Proteomes" id="UP001153269">
    <property type="component" value="Unassembled WGS sequence"/>
</dbReference>
<proteinExistence type="predicted"/>
<sequence length="317" mass="33595">MGDGDGVCQRGLQSLHTEDNRLGHGDSEVTGSCMGFPLDYIQRSMVDESPADLESGSFGAAAAKPSHRLMLEPRTVTPRSSRSALHPPPSCPPVLSAGSDASRAGPIRWILSVVVVVVVPQPPSLSLSLPPSPPPPLRCLFYENTEQRFVQRQKNTSSDRGAAQGGIGTEEDGDGEMRRDTGLALGVEGGGGDRRCLASYSPFLCRVYEPLSPPPPAASSSVSSILLPPRCVPCSSAPRATPPRCVKTLRSPPGSLLCVAAGSSPPSLSIRQKEAPEMSPPPPPVRSTASSGRRRDPHPTLRLPFIKYLYQPVSIIK</sequence>
<evidence type="ECO:0000256" key="1">
    <source>
        <dbReference type="SAM" id="MobiDB-lite"/>
    </source>
</evidence>
<dbReference type="AlphaFoldDB" id="A0A9N7Y7S6"/>
<feature type="region of interest" description="Disordered" evidence="1">
    <location>
        <begin position="74"/>
        <end position="97"/>
    </location>
</feature>
<evidence type="ECO:0000313" key="2">
    <source>
        <dbReference type="EMBL" id="CAB1415876.1"/>
    </source>
</evidence>
<dbReference type="EMBL" id="CADEAL010000179">
    <property type="protein sequence ID" value="CAB1415876.1"/>
    <property type="molecule type" value="Genomic_DNA"/>
</dbReference>
<accession>A0A9N7Y7S6</accession>
<organism evidence="2 3">
    <name type="scientific">Pleuronectes platessa</name>
    <name type="common">European plaice</name>
    <dbReference type="NCBI Taxonomy" id="8262"/>
    <lineage>
        <taxon>Eukaryota</taxon>
        <taxon>Metazoa</taxon>
        <taxon>Chordata</taxon>
        <taxon>Craniata</taxon>
        <taxon>Vertebrata</taxon>
        <taxon>Euteleostomi</taxon>
        <taxon>Actinopterygii</taxon>
        <taxon>Neopterygii</taxon>
        <taxon>Teleostei</taxon>
        <taxon>Neoteleostei</taxon>
        <taxon>Acanthomorphata</taxon>
        <taxon>Carangaria</taxon>
        <taxon>Pleuronectiformes</taxon>
        <taxon>Pleuronectoidei</taxon>
        <taxon>Pleuronectidae</taxon>
        <taxon>Pleuronectes</taxon>
    </lineage>
</organism>
<feature type="region of interest" description="Disordered" evidence="1">
    <location>
        <begin position="262"/>
        <end position="299"/>
    </location>
</feature>
<comment type="caution">
    <text evidence="2">The sequence shown here is derived from an EMBL/GenBank/DDBJ whole genome shotgun (WGS) entry which is preliminary data.</text>
</comment>
<gene>
    <name evidence="2" type="ORF">PLEPLA_LOCUS3594</name>
</gene>
<keyword evidence="3" id="KW-1185">Reference proteome</keyword>
<feature type="region of interest" description="Disordered" evidence="1">
    <location>
        <begin position="152"/>
        <end position="178"/>
    </location>
</feature>